<dbReference type="PRINTS" id="PR01021">
    <property type="entry name" value="OMPADOMAIN"/>
</dbReference>
<protein>
    <submittedName>
        <fullName evidence="7">OmpA/MotB domain protein</fullName>
    </submittedName>
</protein>
<dbReference type="EMBL" id="CP002583">
    <property type="protein sequence ID" value="ADZ92245.1"/>
    <property type="molecule type" value="Genomic_DNA"/>
</dbReference>
<evidence type="ECO:0000256" key="5">
    <source>
        <dbReference type="SAM" id="SignalP"/>
    </source>
</evidence>
<accession>F2K1L5</accession>
<evidence type="ECO:0000313" key="7">
    <source>
        <dbReference type="EMBL" id="ADZ92245.1"/>
    </source>
</evidence>
<dbReference type="GO" id="GO:0009279">
    <property type="term" value="C:cell outer membrane"/>
    <property type="evidence" value="ECO:0007669"/>
    <property type="project" value="UniProtKB-SubCell"/>
</dbReference>
<dbReference type="eggNOG" id="COG2885">
    <property type="taxonomic scope" value="Bacteria"/>
</dbReference>
<dbReference type="SUPFAM" id="SSF103088">
    <property type="entry name" value="OmpA-like"/>
    <property type="match status" value="1"/>
</dbReference>
<gene>
    <name evidence="7" type="ordered locus">Marme_3024</name>
</gene>
<dbReference type="HOGENOM" id="CLU_016890_7_0_6"/>
<dbReference type="InterPro" id="IPR006664">
    <property type="entry name" value="OMP_bac"/>
</dbReference>
<keyword evidence="3" id="KW-0998">Cell outer membrane</keyword>
<organism evidence="7 8">
    <name type="scientific">Marinomonas mediterranea (strain ATCC 700492 / JCM 21426 / NBRC 103028 / MMB-1)</name>
    <dbReference type="NCBI Taxonomy" id="717774"/>
    <lineage>
        <taxon>Bacteria</taxon>
        <taxon>Pseudomonadati</taxon>
        <taxon>Pseudomonadota</taxon>
        <taxon>Gammaproteobacteria</taxon>
        <taxon>Oceanospirillales</taxon>
        <taxon>Oceanospirillaceae</taxon>
        <taxon>Marinomonas</taxon>
    </lineage>
</organism>
<evidence type="ECO:0000256" key="2">
    <source>
        <dbReference type="ARBA" id="ARBA00023136"/>
    </source>
</evidence>
<dbReference type="PATRIC" id="fig|717774.3.peg.3114"/>
<dbReference type="CDD" id="cd07185">
    <property type="entry name" value="OmpA_C-like"/>
    <property type="match status" value="1"/>
</dbReference>
<keyword evidence="8" id="KW-1185">Reference proteome</keyword>
<dbReference type="STRING" id="717774.Marme_3024"/>
<evidence type="ECO:0000256" key="3">
    <source>
        <dbReference type="ARBA" id="ARBA00023237"/>
    </source>
</evidence>
<evidence type="ECO:0000256" key="4">
    <source>
        <dbReference type="PROSITE-ProRule" id="PRU00473"/>
    </source>
</evidence>
<dbReference type="InterPro" id="IPR006665">
    <property type="entry name" value="OmpA-like"/>
</dbReference>
<dbReference type="InterPro" id="IPR050330">
    <property type="entry name" value="Bact_OuterMem_StrucFunc"/>
</dbReference>
<dbReference type="InterPro" id="IPR036737">
    <property type="entry name" value="OmpA-like_sf"/>
</dbReference>
<evidence type="ECO:0000259" key="6">
    <source>
        <dbReference type="PROSITE" id="PS51123"/>
    </source>
</evidence>
<dbReference type="PROSITE" id="PS51123">
    <property type="entry name" value="OMPA_2"/>
    <property type="match status" value="1"/>
</dbReference>
<sequence length="213" mass="24117" precursor="true">MKWMSVSITFCLLSASLLSNISQANTLLSPSIYERLKDQDKDGVIDARDTCPDTPLKSLIDNNGCPSHTVKTLSSELDVHFETGKYNLKPKYYPGLVELGKFLQKNPNTIAIITGHTDDIGDEESNEILSQRRAQSIAKALSEKFKIDIERIVALGYGESRPMYPNETDVERRKNRRVQASVVSKFQAKEIYPKLKWTVWDYKTPGDAFSVKR</sequence>
<dbReference type="RefSeq" id="WP_013662148.1">
    <property type="nucleotide sequence ID" value="NC_015276.1"/>
</dbReference>
<feature type="chain" id="PRO_5003279676" evidence="5">
    <location>
        <begin position="25"/>
        <end position="213"/>
    </location>
</feature>
<dbReference type="Pfam" id="PF00691">
    <property type="entry name" value="OmpA"/>
    <property type="match status" value="1"/>
</dbReference>
<dbReference type="KEGG" id="mme:Marme_3024"/>
<dbReference type="AlphaFoldDB" id="F2K1L5"/>
<dbReference type="Gene3D" id="3.30.1330.60">
    <property type="entry name" value="OmpA-like domain"/>
    <property type="match status" value="1"/>
</dbReference>
<feature type="domain" description="OmpA-like" evidence="6">
    <location>
        <begin position="68"/>
        <end position="186"/>
    </location>
</feature>
<evidence type="ECO:0000313" key="8">
    <source>
        <dbReference type="Proteomes" id="UP000001062"/>
    </source>
</evidence>
<keyword evidence="2 4" id="KW-0472">Membrane</keyword>
<dbReference type="OrthoDB" id="9782229at2"/>
<name>F2K1L5_MARM1</name>
<proteinExistence type="predicted"/>
<evidence type="ECO:0000256" key="1">
    <source>
        <dbReference type="ARBA" id="ARBA00004442"/>
    </source>
</evidence>
<dbReference type="PANTHER" id="PTHR30329">
    <property type="entry name" value="STATOR ELEMENT OF FLAGELLAR MOTOR COMPLEX"/>
    <property type="match status" value="1"/>
</dbReference>
<dbReference type="PANTHER" id="PTHR30329:SF21">
    <property type="entry name" value="LIPOPROTEIN YIAD-RELATED"/>
    <property type="match status" value="1"/>
</dbReference>
<dbReference type="Proteomes" id="UP000001062">
    <property type="component" value="Chromosome"/>
</dbReference>
<keyword evidence="5" id="KW-0732">Signal</keyword>
<comment type="subcellular location">
    <subcellularLocation>
        <location evidence="1">Cell outer membrane</location>
    </subcellularLocation>
</comment>
<reference evidence="7 8" key="1">
    <citation type="journal article" date="2012" name="Stand. Genomic Sci.">
        <title>Complete genome sequence of the melanogenic marine bacterium Marinomonas mediterranea type strain (MMB-1(T)).</title>
        <authorList>
            <person name="Lucas-Elio P."/>
            <person name="Goodwin L."/>
            <person name="Woyke T."/>
            <person name="Pitluck S."/>
            <person name="Nolan M."/>
            <person name="Kyrpides N.C."/>
            <person name="Detter J.C."/>
            <person name="Copeland A."/>
            <person name="Teshima H."/>
            <person name="Bruce D."/>
            <person name="Detter C."/>
            <person name="Tapia R."/>
            <person name="Han S."/>
            <person name="Land M.L."/>
            <person name="Ivanova N."/>
            <person name="Mikhailova N."/>
            <person name="Johnston A.W."/>
            <person name="Sanchez-Amat A."/>
        </authorList>
    </citation>
    <scope>NUCLEOTIDE SEQUENCE [LARGE SCALE GENOMIC DNA]</scope>
    <source>
        <strain evidence="8">ATCC 700492 / JCM 21426 / NBRC 103028 / MMB-1</strain>
    </source>
</reference>
<feature type="signal peptide" evidence="5">
    <location>
        <begin position="1"/>
        <end position="24"/>
    </location>
</feature>